<dbReference type="InterPro" id="IPR024171">
    <property type="entry name" value="SRK-like_kinase"/>
</dbReference>
<keyword evidence="27" id="KW-1185">Reference proteome</keyword>
<dbReference type="Pfam" id="PF00954">
    <property type="entry name" value="S_locus_glycop"/>
    <property type="match status" value="1"/>
</dbReference>
<evidence type="ECO:0000256" key="16">
    <source>
        <dbReference type="ARBA" id="ARBA00023180"/>
    </source>
</evidence>
<dbReference type="PROSITE" id="PS50927">
    <property type="entry name" value="BULB_LECTIN"/>
    <property type="match status" value="1"/>
</dbReference>
<keyword evidence="13 21" id="KW-0472">Membrane</keyword>
<dbReference type="PROSITE" id="PS50948">
    <property type="entry name" value="PAN"/>
    <property type="match status" value="1"/>
</dbReference>
<dbReference type="Proteomes" id="UP001151287">
    <property type="component" value="Unassembled WGS sequence"/>
</dbReference>
<evidence type="ECO:0000313" key="26">
    <source>
        <dbReference type="EMBL" id="KAJ1700767.1"/>
    </source>
</evidence>
<evidence type="ECO:0000256" key="18">
    <source>
        <dbReference type="ARBA" id="ARBA00048679"/>
    </source>
</evidence>
<dbReference type="PROSITE" id="PS50011">
    <property type="entry name" value="PROTEIN_KINASE_DOM"/>
    <property type="match status" value="1"/>
</dbReference>
<dbReference type="SUPFAM" id="SSF51110">
    <property type="entry name" value="alpha-D-mannose-specific plant lectins"/>
    <property type="match status" value="1"/>
</dbReference>
<dbReference type="GO" id="GO:0004674">
    <property type="term" value="F:protein serine/threonine kinase activity"/>
    <property type="evidence" value="ECO:0007669"/>
    <property type="project" value="UniProtKB-KW"/>
</dbReference>
<evidence type="ECO:0000256" key="4">
    <source>
        <dbReference type="ARBA" id="ARBA00022475"/>
    </source>
</evidence>
<evidence type="ECO:0000256" key="19">
    <source>
        <dbReference type="PIRNR" id="PIRNR000641"/>
    </source>
</evidence>
<evidence type="ECO:0000256" key="11">
    <source>
        <dbReference type="ARBA" id="ARBA00022840"/>
    </source>
</evidence>
<dbReference type="SMART" id="SM00108">
    <property type="entry name" value="B_lectin"/>
    <property type="match status" value="1"/>
</dbReference>
<keyword evidence="5 19" id="KW-0723">Serine/threonine-protein kinase</keyword>
<dbReference type="Gene3D" id="1.10.510.10">
    <property type="entry name" value="Transferase(Phosphotransferase) domain 1"/>
    <property type="match status" value="1"/>
</dbReference>
<evidence type="ECO:0000256" key="1">
    <source>
        <dbReference type="ARBA" id="ARBA00004251"/>
    </source>
</evidence>
<dbReference type="GO" id="GO:0002229">
    <property type="term" value="P:defense response to oomycetes"/>
    <property type="evidence" value="ECO:0007669"/>
    <property type="project" value="UniProtKB-ARBA"/>
</dbReference>
<dbReference type="Pfam" id="PF08276">
    <property type="entry name" value="PAN_2"/>
    <property type="match status" value="1"/>
</dbReference>
<feature type="signal peptide" evidence="22">
    <location>
        <begin position="1"/>
        <end position="22"/>
    </location>
</feature>
<evidence type="ECO:0000256" key="7">
    <source>
        <dbReference type="ARBA" id="ARBA00022692"/>
    </source>
</evidence>
<evidence type="ECO:0000256" key="5">
    <source>
        <dbReference type="ARBA" id="ARBA00022527"/>
    </source>
</evidence>
<keyword evidence="12 21" id="KW-1133">Transmembrane helix</keyword>
<feature type="chain" id="PRO_5040206762" description="Receptor-like serine/threonine-protein kinase" evidence="22">
    <location>
        <begin position="23"/>
        <end position="800"/>
    </location>
</feature>
<evidence type="ECO:0000256" key="14">
    <source>
        <dbReference type="ARBA" id="ARBA00023157"/>
    </source>
</evidence>
<feature type="domain" description="Bulb-type lectin" evidence="24">
    <location>
        <begin position="26"/>
        <end position="146"/>
    </location>
</feature>
<dbReference type="GO" id="GO:0005886">
    <property type="term" value="C:plasma membrane"/>
    <property type="evidence" value="ECO:0007669"/>
    <property type="project" value="UniProtKB-SubCell"/>
</dbReference>
<dbReference type="AlphaFoldDB" id="A0A9Q0HW71"/>
<evidence type="ECO:0000256" key="12">
    <source>
        <dbReference type="ARBA" id="ARBA00022989"/>
    </source>
</evidence>
<keyword evidence="8 22" id="KW-0732">Signal</keyword>
<keyword evidence="14" id="KW-1015">Disulfide bond</keyword>
<keyword evidence="15" id="KW-0675">Receptor</keyword>
<comment type="catalytic activity">
    <reaction evidence="17 19">
        <text>L-threonyl-[protein] + ATP = O-phospho-L-threonyl-[protein] + ADP + H(+)</text>
        <dbReference type="Rhea" id="RHEA:46608"/>
        <dbReference type="Rhea" id="RHEA-COMP:11060"/>
        <dbReference type="Rhea" id="RHEA-COMP:11605"/>
        <dbReference type="ChEBI" id="CHEBI:15378"/>
        <dbReference type="ChEBI" id="CHEBI:30013"/>
        <dbReference type="ChEBI" id="CHEBI:30616"/>
        <dbReference type="ChEBI" id="CHEBI:61977"/>
        <dbReference type="ChEBI" id="CHEBI:456216"/>
        <dbReference type="EC" id="2.7.11.1"/>
    </reaction>
</comment>
<keyword evidence="11 19" id="KW-0067">ATP-binding</keyword>
<dbReference type="InterPro" id="IPR036426">
    <property type="entry name" value="Bulb-type_lectin_dom_sf"/>
</dbReference>
<evidence type="ECO:0000259" key="24">
    <source>
        <dbReference type="PROSITE" id="PS50927"/>
    </source>
</evidence>
<dbReference type="PIRSF" id="PIRSF000641">
    <property type="entry name" value="SRK"/>
    <property type="match status" value="1"/>
</dbReference>
<keyword evidence="4" id="KW-1003">Cell membrane</keyword>
<evidence type="ECO:0000256" key="10">
    <source>
        <dbReference type="ARBA" id="ARBA00022777"/>
    </source>
</evidence>
<evidence type="ECO:0000256" key="15">
    <source>
        <dbReference type="ARBA" id="ARBA00023170"/>
    </source>
</evidence>
<evidence type="ECO:0000256" key="13">
    <source>
        <dbReference type="ARBA" id="ARBA00023136"/>
    </source>
</evidence>
<feature type="transmembrane region" description="Helical" evidence="21">
    <location>
        <begin position="437"/>
        <end position="458"/>
    </location>
</feature>
<dbReference type="OrthoDB" id="642002at2759"/>
<reference evidence="26" key="1">
    <citation type="journal article" date="2022" name="Cell">
        <title>Repeat-based holocentromeres influence genome architecture and karyotype evolution.</title>
        <authorList>
            <person name="Hofstatter P.G."/>
            <person name="Thangavel G."/>
            <person name="Lux T."/>
            <person name="Neumann P."/>
            <person name="Vondrak T."/>
            <person name="Novak P."/>
            <person name="Zhang M."/>
            <person name="Costa L."/>
            <person name="Castellani M."/>
            <person name="Scott A."/>
            <person name="Toegelov H."/>
            <person name="Fuchs J."/>
            <person name="Mata-Sucre Y."/>
            <person name="Dias Y."/>
            <person name="Vanzela A.L.L."/>
            <person name="Huettel B."/>
            <person name="Almeida C.C.S."/>
            <person name="Simkova H."/>
            <person name="Souza G."/>
            <person name="Pedrosa-Harand A."/>
            <person name="Macas J."/>
            <person name="Mayer K.F.X."/>
            <person name="Houben A."/>
            <person name="Marques A."/>
        </authorList>
    </citation>
    <scope>NUCLEOTIDE SEQUENCE</scope>
    <source>
        <strain evidence="26">RhyBre1mFocal</strain>
    </source>
</reference>
<evidence type="ECO:0000313" key="27">
    <source>
        <dbReference type="Proteomes" id="UP001151287"/>
    </source>
</evidence>
<evidence type="ECO:0000256" key="6">
    <source>
        <dbReference type="ARBA" id="ARBA00022679"/>
    </source>
</evidence>
<evidence type="ECO:0000256" key="17">
    <source>
        <dbReference type="ARBA" id="ARBA00047899"/>
    </source>
</evidence>
<sequence>MAKLLFFYLLMVFPSFMLLANCQQGNNTLGADQFLNETQTLVSLNKIFELGFFNLSDSNNQYLGIWYTAPKKTVVWVANGDNPISGGNGSLHLTPEGVLSLQNGSGYIVWSTNKRSFKGAPEAVLLDSGTLIVRDTMTGDVSWQSSYDLSNTLLPGMYLGYITLPNLNQKMQLTSWKNDTDPSPGSYVYMLDHTRLYELVIVNGSTVTYRTGPWTGSHWNGMPQLGEAGLVAFQLNQTDVAAYFSYNSLNPAYIFRLVMNQNGILSFLRSNLSSDWEEFERIPPANSGQFALCGPNAISQGTNCTCLGAFSPKSLNDWKNGSFSDGCVRSEPFNCMNAAGVMNISNVKLPDTINAKANSSIPNFEGCQMWCTATCNCTAFAVLGSQGCVGWFGDLIDTVNLANDQGDNLYIRVAAPSPPPPPPPSAPESAKKKVTRIISYVAMPAAILATLAFGLLFIQCTRWKREREIKYPLPNTNMNVRKDELMTLEFNALRYATNNFNPANKLGEGQFGLVYKGVLNDGEEVAVKRLARNSREGIENSKKEVTILGKLRHPNLVKLLGFCVREEEMLLCYEYIPNRSLEQLLFGNLENQDSPLNWGMRYSILEGISAGLLYLHEDSGHAIIHREIKPSNILLDQNMVPKISDFGLSQLFDQDNFFKKLCRVASCGHMAPELQKKIISTNADVYSFGVLILEIVTGQRNSSFASGLVAHVLQCWSEGKVRELIDPKLKKPYPVNEIQRCIHIALACLIEEPRMRPKIRQVNDMLINKQASLPKLPHNCSYWELVVSDSSRNFEDVSLV</sequence>
<evidence type="ECO:0000256" key="2">
    <source>
        <dbReference type="ARBA" id="ARBA00008536"/>
    </source>
</evidence>
<feature type="binding site" evidence="20">
    <location>
        <position position="528"/>
    </location>
    <ligand>
        <name>ATP</name>
        <dbReference type="ChEBI" id="CHEBI:30616"/>
    </ligand>
</feature>
<dbReference type="FunFam" id="3.30.200.20:FF:000466">
    <property type="entry name" value="Putative LRR receptor-like serine/threonine-protein kinase"/>
    <property type="match status" value="1"/>
</dbReference>
<dbReference type="InterPro" id="IPR000719">
    <property type="entry name" value="Prot_kinase_dom"/>
</dbReference>
<dbReference type="Pfam" id="PF07714">
    <property type="entry name" value="PK_Tyr_Ser-Thr"/>
    <property type="match status" value="1"/>
</dbReference>
<dbReference type="Gene3D" id="3.30.200.20">
    <property type="entry name" value="Phosphorylase Kinase, domain 1"/>
    <property type="match status" value="1"/>
</dbReference>
<evidence type="ECO:0000259" key="25">
    <source>
        <dbReference type="PROSITE" id="PS50948"/>
    </source>
</evidence>
<name>A0A9Q0HW71_9POAL</name>
<keyword evidence="7 21" id="KW-0812">Transmembrane</keyword>
<evidence type="ECO:0000259" key="23">
    <source>
        <dbReference type="PROSITE" id="PS50011"/>
    </source>
</evidence>
<dbReference type="PROSITE" id="PS00107">
    <property type="entry name" value="PROTEIN_KINASE_ATP"/>
    <property type="match status" value="1"/>
</dbReference>
<dbReference type="InterPro" id="IPR000858">
    <property type="entry name" value="S_locus_glycoprot_dom"/>
</dbReference>
<dbReference type="InterPro" id="IPR003609">
    <property type="entry name" value="Pan_app"/>
</dbReference>
<organism evidence="26 27">
    <name type="scientific">Rhynchospora breviuscula</name>
    <dbReference type="NCBI Taxonomy" id="2022672"/>
    <lineage>
        <taxon>Eukaryota</taxon>
        <taxon>Viridiplantae</taxon>
        <taxon>Streptophyta</taxon>
        <taxon>Embryophyta</taxon>
        <taxon>Tracheophyta</taxon>
        <taxon>Spermatophyta</taxon>
        <taxon>Magnoliopsida</taxon>
        <taxon>Liliopsida</taxon>
        <taxon>Poales</taxon>
        <taxon>Cyperaceae</taxon>
        <taxon>Cyperoideae</taxon>
        <taxon>Rhynchosporeae</taxon>
        <taxon>Rhynchospora</taxon>
    </lineage>
</organism>
<comment type="catalytic activity">
    <reaction evidence="18 19">
        <text>L-seryl-[protein] + ATP = O-phospho-L-seryl-[protein] + ADP + H(+)</text>
        <dbReference type="Rhea" id="RHEA:17989"/>
        <dbReference type="Rhea" id="RHEA-COMP:9863"/>
        <dbReference type="Rhea" id="RHEA-COMP:11604"/>
        <dbReference type="ChEBI" id="CHEBI:15378"/>
        <dbReference type="ChEBI" id="CHEBI:29999"/>
        <dbReference type="ChEBI" id="CHEBI:30616"/>
        <dbReference type="ChEBI" id="CHEBI:83421"/>
        <dbReference type="ChEBI" id="CHEBI:456216"/>
        <dbReference type="EC" id="2.7.11.1"/>
    </reaction>
</comment>
<dbReference type="FunFam" id="1.10.510.10:FF:000240">
    <property type="entry name" value="Lectin-domain containing receptor kinase A4.3"/>
    <property type="match status" value="1"/>
</dbReference>
<comment type="subcellular location">
    <subcellularLocation>
        <location evidence="1">Cell membrane</location>
        <topology evidence="1">Single-pass type I membrane protein</topology>
    </subcellularLocation>
</comment>
<evidence type="ECO:0000256" key="21">
    <source>
        <dbReference type="SAM" id="Phobius"/>
    </source>
</evidence>
<gene>
    <name evidence="26" type="ORF">LUZ63_000546</name>
</gene>
<feature type="domain" description="Apple" evidence="25">
    <location>
        <begin position="335"/>
        <end position="414"/>
    </location>
</feature>
<evidence type="ECO:0000256" key="8">
    <source>
        <dbReference type="ARBA" id="ARBA00022729"/>
    </source>
</evidence>
<dbReference type="PANTHER" id="PTHR32444">
    <property type="entry name" value="BULB-TYPE LECTIN DOMAIN-CONTAINING PROTEIN"/>
    <property type="match status" value="1"/>
</dbReference>
<evidence type="ECO:0000256" key="3">
    <source>
        <dbReference type="ARBA" id="ARBA00010217"/>
    </source>
</evidence>
<dbReference type="PANTHER" id="PTHR32444:SF235">
    <property type="entry name" value="OS01G0783900 PROTEIN"/>
    <property type="match status" value="1"/>
</dbReference>
<dbReference type="EC" id="2.7.11.1" evidence="19"/>
<dbReference type="SUPFAM" id="SSF56112">
    <property type="entry name" value="Protein kinase-like (PK-like)"/>
    <property type="match status" value="1"/>
</dbReference>
<dbReference type="GO" id="GO:0048544">
    <property type="term" value="P:recognition of pollen"/>
    <property type="evidence" value="ECO:0007669"/>
    <property type="project" value="InterPro"/>
</dbReference>
<comment type="similarity">
    <text evidence="19">Belongs to the protein kinase superfamily. Ser/Thr protein kinase family.</text>
</comment>
<evidence type="ECO:0000256" key="20">
    <source>
        <dbReference type="PROSITE-ProRule" id="PRU10141"/>
    </source>
</evidence>
<proteinExistence type="inferred from homology"/>
<evidence type="ECO:0000256" key="9">
    <source>
        <dbReference type="ARBA" id="ARBA00022741"/>
    </source>
</evidence>
<dbReference type="Gene3D" id="2.90.10.10">
    <property type="entry name" value="Bulb-type lectin domain"/>
    <property type="match status" value="1"/>
</dbReference>
<comment type="similarity">
    <text evidence="3">In the C-terminal section; belongs to the protein kinase superfamily. Ser/Thr protein kinase family.</text>
</comment>
<dbReference type="CDD" id="cd01098">
    <property type="entry name" value="PAN_AP_plant"/>
    <property type="match status" value="1"/>
</dbReference>
<dbReference type="EMBL" id="JAMQYH010000001">
    <property type="protein sequence ID" value="KAJ1700767.1"/>
    <property type="molecule type" value="Genomic_DNA"/>
</dbReference>
<dbReference type="Pfam" id="PF01453">
    <property type="entry name" value="B_lectin"/>
    <property type="match status" value="1"/>
</dbReference>
<dbReference type="CDD" id="cd00028">
    <property type="entry name" value="B_lectin"/>
    <property type="match status" value="1"/>
</dbReference>
<keyword evidence="9 19" id="KW-0547">Nucleotide-binding</keyword>
<feature type="domain" description="Protein kinase" evidence="23">
    <location>
        <begin position="500"/>
        <end position="766"/>
    </location>
</feature>
<keyword evidence="10 19" id="KW-0418">Kinase</keyword>
<comment type="caution">
    <text evidence="26">The sequence shown here is derived from an EMBL/GenBank/DDBJ whole genome shotgun (WGS) entry which is preliminary data.</text>
</comment>
<dbReference type="InterPro" id="IPR001480">
    <property type="entry name" value="Bulb-type_lectin_dom"/>
</dbReference>
<dbReference type="InterPro" id="IPR001245">
    <property type="entry name" value="Ser-Thr/Tyr_kinase_cat_dom"/>
</dbReference>
<evidence type="ECO:0000256" key="22">
    <source>
        <dbReference type="SAM" id="SignalP"/>
    </source>
</evidence>
<keyword evidence="6 19" id="KW-0808">Transferase</keyword>
<keyword evidence="16" id="KW-0325">Glycoprotein</keyword>
<dbReference type="InterPro" id="IPR017441">
    <property type="entry name" value="Protein_kinase_ATP_BS"/>
</dbReference>
<accession>A0A9Q0HW71</accession>
<dbReference type="GO" id="GO:0005524">
    <property type="term" value="F:ATP binding"/>
    <property type="evidence" value="ECO:0007669"/>
    <property type="project" value="UniProtKB-UniRule"/>
</dbReference>
<protein>
    <recommendedName>
        <fullName evidence="19">Receptor-like serine/threonine-protein kinase</fullName>
        <ecNumber evidence="19">2.7.11.1</ecNumber>
    </recommendedName>
</protein>
<dbReference type="InterPro" id="IPR011009">
    <property type="entry name" value="Kinase-like_dom_sf"/>
</dbReference>
<comment type="similarity">
    <text evidence="2">In the N-terminal section; belongs to the leguminous lectin family.</text>
</comment>